<sequence length="449" mass="51185">MIEVKQSQTAKFLKEKILEILQSYEVSIDQILSVTTDNGANMIAAVKLLQQAAAVFGVSPESILEDELPHASEKEIELLDSLASEFEPLLCLTRCASHTLQLAVGDVVKKNDPHIRSITDLVKESRKTKYTLFFEHKQASKAPFWSPTRWGGKYEMIASIVEQEQFYIELAEEYKEIEITEDDWKFMKDFVEAFAPVHKLTNDLQLKHVPLSDFYMEWLQAIRSVESNKDNPLCSSLSQALKNRLKKLQENELFRAALLLDPRFNFPGSNVFSSADEKESVQKFVRNVWDRINQIQRPANEPQPSTSAGTANDSNMSDEMDDYITQLFGSSGPTTSANIASTFQQQLRQLSFENRQPHHYDVWTHWLARKHSHPELFEVAMVVLSGPSSQISVERAFSALALILSDLRTGMSDEALQNVLLIKLNKDIFEKIIPTLYDWKTAFNDESET</sequence>
<dbReference type="PANTHER" id="PTHR46481">
    <property type="entry name" value="ZINC FINGER BED DOMAIN-CONTAINING PROTEIN 4"/>
    <property type="match status" value="1"/>
</dbReference>
<feature type="domain" description="HAT C-terminal dimerisation" evidence="7">
    <location>
        <begin position="358"/>
        <end position="423"/>
    </location>
</feature>
<evidence type="ECO:0000256" key="6">
    <source>
        <dbReference type="SAM" id="MobiDB-lite"/>
    </source>
</evidence>
<gene>
    <name evidence="8" type="primary">110674377</name>
</gene>
<dbReference type="AlphaFoldDB" id="A0A6I8U8J6"/>
<keyword evidence="4" id="KW-0862">Zinc</keyword>
<dbReference type="EnsemblMetazoa" id="AAEL027812-RA">
    <property type="protein sequence ID" value="AAEL027812-PA"/>
    <property type="gene ID" value="AAEL027812"/>
</dbReference>
<dbReference type="InterPro" id="IPR052035">
    <property type="entry name" value="ZnF_BED_domain_contain"/>
</dbReference>
<dbReference type="Proteomes" id="UP000008820">
    <property type="component" value="Chromosome 1"/>
</dbReference>
<dbReference type="GO" id="GO:0005634">
    <property type="term" value="C:nucleus"/>
    <property type="evidence" value="ECO:0007669"/>
    <property type="project" value="UniProtKB-SubCell"/>
</dbReference>
<dbReference type="InterPro" id="IPR008906">
    <property type="entry name" value="HATC_C_dom"/>
</dbReference>
<evidence type="ECO:0000256" key="3">
    <source>
        <dbReference type="ARBA" id="ARBA00022771"/>
    </source>
</evidence>
<protein>
    <recommendedName>
        <fullName evidence="7">HAT C-terminal dimerisation domain-containing protein</fullName>
    </recommendedName>
</protein>
<evidence type="ECO:0000256" key="2">
    <source>
        <dbReference type="ARBA" id="ARBA00022723"/>
    </source>
</evidence>
<dbReference type="GO" id="GO:0046983">
    <property type="term" value="F:protein dimerization activity"/>
    <property type="evidence" value="ECO:0007669"/>
    <property type="project" value="InterPro"/>
</dbReference>
<feature type="compositionally biased region" description="Polar residues" evidence="6">
    <location>
        <begin position="295"/>
        <end position="315"/>
    </location>
</feature>
<proteinExistence type="predicted"/>
<feature type="region of interest" description="Disordered" evidence="6">
    <location>
        <begin position="295"/>
        <end position="316"/>
    </location>
</feature>
<evidence type="ECO:0000256" key="5">
    <source>
        <dbReference type="ARBA" id="ARBA00023242"/>
    </source>
</evidence>
<dbReference type="GO" id="GO:0008270">
    <property type="term" value="F:zinc ion binding"/>
    <property type="evidence" value="ECO:0007669"/>
    <property type="project" value="UniProtKB-KW"/>
</dbReference>
<keyword evidence="2" id="KW-0479">Metal-binding</keyword>
<keyword evidence="9" id="KW-1185">Reference proteome</keyword>
<keyword evidence="5" id="KW-0539">Nucleus</keyword>
<evidence type="ECO:0000256" key="1">
    <source>
        <dbReference type="ARBA" id="ARBA00004123"/>
    </source>
</evidence>
<reference evidence="8" key="2">
    <citation type="submission" date="2020-05" db="UniProtKB">
        <authorList>
            <consortium name="EnsemblMetazoa"/>
        </authorList>
    </citation>
    <scope>IDENTIFICATION</scope>
    <source>
        <strain evidence="8">LVP_AGWG</strain>
    </source>
</reference>
<dbReference type="SUPFAM" id="SSF53098">
    <property type="entry name" value="Ribonuclease H-like"/>
    <property type="match status" value="1"/>
</dbReference>
<evidence type="ECO:0000256" key="4">
    <source>
        <dbReference type="ARBA" id="ARBA00022833"/>
    </source>
</evidence>
<evidence type="ECO:0000313" key="8">
    <source>
        <dbReference type="EnsemblMetazoa" id="AAEL027812-PA"/>
    </source>
</evidence>
<organism evidence="8 9">
    <name type="scientific">Aedes aegypti</name>
    <name type="common">Yellowfever mosquito</name>
    <name type="synonym">Culex aegypti</name>
    <dbReference type="NCBI Taxonomy" id="7159"/>
    <lineage>
        <taxon>Eukaryota</taxon>
        <taxon>Metazoa</taxon>
        <taxon>Ecdysozoa</taxon>
        <taxon>Arthropoda</taxon>
        <taxon>Hexapoda</taxon>
        <taxon>Insecta</taxon>
        <taxon>Pterygota</taxon>
        <taxon>Neoptera</taxon>
        <taxon>Endopterygota</taxon>
        <taxon>Diptera</taxon>
        <taxon>Nematocera</taxon>
        <taxon>Culicoidea</taxon>
        <taxon>Culicidae</taxon>
        <taxon>Culicinae</taxon>
        <taxon>Aedini</taxon>
        <taxon>Aedes</taxon>
        <taxon>Stegomyia</taxon>
    </lineage>
</organism>
<accession>A0A6I8U8J6</accession>
<dbReference type="InParanoid" id="A0A6I8U8J6"/>
<dbReference type="InterPro" id="IPR012337">
    <property type="entry name" value="RNaseH-like_sf"/>
</dbReference>
<evidence type="ECO:0000259" key="7">
    <source>
        <dbReference type="Pfam" id="PF05699"/>
    </source>
</evidence>
<dbReference type="PANTHER" id="PTHR46481:SF10">
    <property type="entry name" value="ZINC FINGER BED DOMAIN-CONTAINING PROTEIN 39"/>
    <property type="match status" value="1"/>
</dbReference>
<comment type="subcellular location">
    <subcellularLocation>
        <location evidence="1">Nucleus</location>
    </subcellularLocation>
</comment>
<dbReference type="OrthoDB" id="7762060at2759"/>
<reference evidence="8 9" key="1">
    <citation type="submission" date="2017-06" db="EMBL/GenBank/DDBJ databases">
        <title>Aedes aegypti genome working group (AGWG) sequencing and assembly.</title>
        <authorList>
            <consortium name="Aedes aegypti Genome Working Group (AGWG)"/>
            <person name="Matthews B.J."/>
        </authorList>
    </citation>
    <scope>NUCLEOTIDE SEQUENCE [LARGE SCALE GENOMIC DNA]</scope>
    <source>
        <strain evidence="8 9">LVP_AGWG</strain>
    </source>
</reference>
<name>A0A6I8U8J6_AEDAE</name>
<evidence type="ECO:0000313" key="9">
    <source>
        <dbReference type="Proteomes" id="UP000008820"/>
    </source>
</evidence>
<keyword evidence="3" id="KW-0863">Zinc-finger</keyword>
<dbReference type="Pfam" id="PF05699">
    <property type="entry name" value="Dimer_Tnp_hAT"/>
    <property type="match status" value="1"/>
</dbReference>